<dbReference type="Gene3D" id="2.10.25.160">
    <property type="entry name" value="Granulin"/>
    <property type="match status" value="1"/>
</dbReference>
<evidence type="ECO:0000256" key="2">
    <source>
        <dbReference type="ARBA" id="ARBA00022729"/>
    </source>
</evidence>
<evidence type="ECO:0000256" key="1">
    <source>
        <dbReference type="ARBA" id="ARBA00008455"/>
    </source>
</evidence>
<dbReference type="Proteomes" id="UP000515123">
    <property type="component" value="Linkage group 12"/>
</dbReference>
<name>A0A6P5FW80_ANACO</name>
<evidence type="ECO:0000256" key="4">
    <source>
        <dbReference type="ARBA" id="ARBA00023157"/>
    </source>
</evidence>
<reference evidence="11" key="2">
    <citation type="submission" date="2025-08" db="UniProtKB">
        <authorList>
            <consortium name="RefSeq"/>
        </authorList>
    </citation>
    <scope>IDENTIFICATION</scope>
    <source>
        <tissue evidence="11">Leaf</tissue>
    </source>
</reference>
<dbReference type="Pfam" id="PF08246">
    <property type="entry name" value="Inhibitor_I29"/>
    <property type="match status" value="1"/>
</dbReference>
<sequence length="490" mass="54591">MAFRRVETALIFHLLLPMASLVYSFPIEFSIAGYEFDPYLNASEPAIELFERWRAKHGKVYAYPAEKARRFENFLNNLEYVRRRNTGRDGLGHVVGLNKFADLSNEEFRARYVSGMPRGRYRRERRAMGRRDDEMCQAPRSLDWRKRGVVTEVKDQGDCGSCWAFSSTGAMEGVNAITTGELISLSEQELVDCDTTNEGCEGGYMDYAFEWVESNGGVDTESDYPYTGKDGTCNIEKEKAKVVTIDGYQDVAQSERALLCAVVKQPVSVGIDGSSRDFQLYTGGIYDGDCSSNPDDINHAVLIVGYGSEGGRDYWIVKNSWGTSWGMKGYIYIRRNTKLPYGVCAINAMASYPTKEPTSPPPFPSPAVPLPPPPPPPPSPVPIICGLMSYCLSGETCCCLFQLGDFCMLYGCCAYENAVCCAGTVHCCPHDYPICDIEDGLCLQNRGDFIGVAAKRTKVAKHKLPWKKFAGANNHYQSLVWKRDGLEAFR</sequence>
<feature type="chain" id="PRO_5027724374" evidence="6">
    <location>
        <begin position="25"/>
        <end position="490"/>
    </location>
</feature>
<evidence type="ECO:0000259" key="8">
    <source>
        <dbReference type="SMART" id="SM00645"/>
    </source>
</evidence>
<evidence type="ECO:0000313" key="11">
    <source>
        <dbReference type="RefSeq" id="XP_020099917.1"/>
    </source>
</evidence>
<keyword evidence="3" id="KW-0788">Thiol protease</keyword>
<keyword evidence="3" id="KW-0645">Protease</keyword>
<evidence type="ECO:0000256" key="3">
    <source>
        <dbReference type="ARBA" id="ARBA00022807"/>
    </source>
</evidence>
<dbReference type="SMART" id="SM00645">
    <property type="entry name" value="Pept_C1"/>
    <property type="match status" value="1"/>
</dbReference>
<dbReference type="SMART" id="SM00848">
    <property type="entry name" value="Inhibitor_I29"/>
    <property type="match status" value="1"/>
</dbReference>
<accession>A0A6P5FW80</accession>
<organism evidence="10 11">
    <name type="scientific">Ananas comosus</name>
    <name type="common">Pineapple</name>
    <name type="synonym">Ananas ananas</name>
    <dbReference type="NCBI Taxonomy" id="4615"/>
    <lineage>
        <taxon>Eukaryota</taxon>
        <taxon>Viridiplantae</taxon>
        <taxon>Streptophyta</taxon>
        <taxon>Embryophyta</taxon>
        <taxon>Tracheophyta</taxon>
        <taxon>Spermatophyta</taxon>
        <taxon>Magnoliopsida</taxon>
        <taxon>Liliopsida</taxon>
        <taxon>Poales</taxon>
        <taxon>Bromeliaceae</taxon>
        <taxon>Bromelioideae</taxon>
        <taxon>Ananas</taxon>
    </lineage>
</organism>
<dbReference type="Pfam" id="PF00396">
    <property type="entry name" value="Granulin"/>
    <property type="match status" value="1"/>
</dbReference>
<dbReference type="InterPro" id="IPR039417">
    <property type="entry name" value="Peptidase_C1A_papain-like"/>
</dbReference>
<dbReference type="SUPFAM" id="SSF57277">
    <property type="entry name" value="Granulin repeat"/>
    <property type="match status" value="1"/>
</dbReference>
<dbReference type="GeneID" id="109718218"/>
<comment type="similarity">
    <text evidence="1">Belongs to the peptidase C1 family.</text>
</comment>
<dbReference type="InterPro" id="IPR000668">
    <property type="entry name" value="Peptidase_C1A_C"/>
</dbReference>
<dbReference type="Gene3D" id="3.90.70.10">
    <property type="entry name" value="Cysteine proteinases"/>
    <property type="match status" value="1"/>
</dbReference>
<evidence type="ECO:0000259" key="7">
    <source>
        <dbReference type="SMART" id="SM00277"/>
    </source>
</evidence>
<keyword evidence="3" id="KW-0378">Hydrolase</keyword>
<protein>
    <submittedName>
        <fullName evidence="11">Low-temperature-induced cysteine proteinase-like</fullName>
    </submittedName>
</protein>
<gene>
    <name evidence="11" type="primary">LOC109718218</name>
</gene>
<keyword evidence="10" id="KW-1185">Reference proteome</keyword>
<dbReference type="PRINTS" id="PR00705">
    <property type="entry name" value="PAPAIN"/>
</dbReference>
<evidence type="ECO:0000259" key="9">
    <source>
        <dbReference type="SMART" id="SM00848"/>
    </source>
</evidence>
<dbReference type="RefSeq" id="XP_020099917.1">
    <property type="nucleotide sequence ID" value="XM_020244328.1"/>
</dbReference>
<dbReference type="PANTHER" id="PTHR12411">
    <property type="entry name" value="CYSTEINE PROTEASE FAMILY C1-RELATED"/>
    <property type="match status" value="1"/>
</dbReference>
<feature type="domain" description="Cathepsin propeptide inhibitor" evidence="9">
    <location>
        <begin position="50"/>
        <end position="108"/>
    </location>
</feature>
<keyword evidence="5" id="KW-0325">Glycoprotein</keyword>
<dbReference type="SUPFAM" id="SSF54001">
    <property type="entry name" value="Cysteine proteinases"/>
    <property type="match status" value="1"/>
</dbReference>
<dbReference type="InterPro" id="IPR000118">
    <property type="entry name" value="Granulin"/>
</dbReference>
<dbReference type="InterPro" id="IPR025661">
    <property type="entry name" value="Pept_asp_AS"/>
</dbReference>
<dbReference type="SMART" id="SM00277">
    <property type="entry name" value="GRAN"/>
    <property type="match status" value="1"/>
</dbReference>
<feature type="signal peptide" evidence="6">
    <location>
        <begin position="1"/>
        <end position="24"/>
    </location>
</feature>
<dbReference type="InterPro" id="IPR025660">
    <property type="entry name" value="Pept_his_AS"/>
</dbReference>
<dbReference type="PROSITE" id="PS00639">
    <property type="entry name" value="THIOL_PROTEASE_HIS"/>
    <property type="match status" value="1"/>
</dbReference>
<dbReference type="OrthoDB" id="10253408at2759"/>
<dbReference type="InterPro" id="IPR000169">
    <property type="entry name" value="Pept_cys_AS"/>
</dbReference>
<dbReference type="InterPro" id="IPR013201">
    <property type="entry name" value="Prot_inhib_I29"/>
</dbReference>
<feature type="domain" description="Peptidase C1A papain C-terminal" evidence="8">
    <location>
        <begin position="138"/>
        <end position="354"/>
    </location>
</feature>
<dbReference type="InterPro" id="IPR013128">
    <property type="entry name" value="Peptidase_C1A"/>
</dbReference>
<dbReference type="GO" id="GO:0008234">
    <property type="term" value="F:cysteine-type peptidase activity"/>
    <property type="evidence" value="ECO:0007669"/>
    <property type="project" value="UniProtKB-KW"/>
</dbReference>
<evidence type="ECO:0000256" key="6">
    <source>
        <dbReference type="SAM" id="SignalP"/>
    </source>
</evidence>
<evidence type="ECO:0000256" key="5">
    <source>
        <dbReference type="ARBA" id="ARBA00023180"/>
    </source>
</evidence>
<dbReference type="InterPro" id="IPR037277">
    <property type="entry name" value="Granulin_sf"/>
</dbReference>
<dbReference type="Pfam" id="PF00112">
    <property type="entry name" value="Peptidase_C1"/>
    <property type="match status" value="1"/>
</dbReference>
<dbReference type="FunFam" id="3.90.70.10:FF:000177">
    <property type="entry name" value="Cysteine proteinase RD21A"/>
    <property type="match status" value="1"/>
</dbReference>
<dbReference type="CDD" id="cd02248">
    <property type="entry name" value="Peptidase_C1A"/>
    <property type="match status" value="1"/>
</dbReference>
<evidence type="ECO:0000313" key="10">
    <source>
        <dbReference type="Proteomes" id="UP000515123"/>
    </source>
</evidence>
<dbReference type="AlphaFoldDB" id="A0A6P5FW80"/>
<dbReference type="PROSITE" id="PS00640">
    <property type="entry name" value="THIOL_PROTEASE_ASN"/>
    <property type="match status" value="1"/>
</dbReference>
<dbReference type="PROSITE" id="PS00139">
    <property type="entry name" value="THIOL_PROTEASE_CYS"/>
    <property type="match status" value="1"/>
</dbReference>
<dbReference type="InterPro" id="IPR038765">
    <property type="entry name" value="Papain-like_cys_pep_sf"/>
</dbReference>
<keyword evidence="2 6" id="KW-0732">Signal</keyword>
<reference evidence="10" key="1">
    <citation type="journal article" date="2015" name="Nat. Genet.">
        <title>The pineapple genome and the evolution of CAM photosynthesis.</title>
        <authorList>
            <person name="Ming R."/>
            <person name="VanBuren R."/>
            <person name="Wai C.M."/>
            <person name="Tang H."/>
            <person name="Schatz M.C."/>
            <person name="Bowers J.E."/>
            <person name="Lyons E."/>
            <person name="Wang M.L."/>
            <person name="Chen J."/>
            <person name="Biggers E."/>
            <person name="Zhang J."/>
            <person name="Huang L."/>
            <person name="Zhang L."/>
            <person name="Miao W."/>
            <person name="Zhang J."/>
            <person name="Ye Z."/>
            <person name="Miao C."/>
            <person name="Lin Z."/>
            <person name="Wang H."/>
            <person name="Zhou H."/>
            <person name="Yim W.C."/>
            <person name="Priest H.D."/>
            <person name="Zheng C."/>
            <person name="Woodhouse M."/>
            <person name="Edger P.P."/>
            <person name="Guyot R."/>
            <person name="Guo H.B."/>
            <person name="Guo H."/>
            <person name="Zheng G."/>
            <person name="Singh R."/>
            <person name="Sharma A."/>
            <person name="Min X."/>
            <person name="Zheng Y."/>
            <person name="Lee H."/>
            <person name="Gurtowski J."/>
            <person name="Sedlazeck F.J."/>
            <person name="Harkess A."/>
            <person name="McKain M.R."/>
            <person name="Liao Z."/>
            <person name="Fang J."/>
            <person name="Liu J."/>
            <person name="Zhang X."/>
            <person name="Zhang Q."/>
            <person name="Hu W."/>
            <person name="Qin Y."/>
            <person name="Wang K."/>
            <person name="Chen L.Y."/>
            <person name="Shirley N."/>
            <person name="Lin Y.R."/>
            <person name="Liu L.Y."/>
            <person name="Hernandez A.G."/>
            <person name="Wright C.L."/>
            <person name="Bulone V."/>
            <person name="Tuskan G.A."/>
            <person name="Heath K."/>
            <person name="Zee F."/>
            <person name="Moore P.H."/>
            <person name="Sunkar R."/>
            <person name="Leebens-Mack J.H."/>
            <person name="Mockler T."/>
            <person name="Bennetzen J.L."/>
            <person name="Freeling M."/>
            <person name="Sankoff D."/>
            <person name="Paterson A.H."/>
            <person name="Zhu X."/>
            <person name="Yang X."/>
            <person name="Smith J.A."/>
            <person name="Cushman J.C."/>
            <person name="Paull R.E."/>
            <person name="Yu Q."/>
        </authorList>
    </citation>
    <scope>NUCLEOTIDE SEQUENCE [LARGE SCALE GENOMIC DNA]</scope>
    <source>
        <strain evidence="10">cv. F153</strain>
    </source>
</reference>
<dbReference type="GO" id="GO:0006508">
    <property type="term" value="P:proteolysis"/>
    <property type="evidence" value="ECO:0007669"/>
    <property type="project" value="InterPro"/>
</dbReference>
<proteinExistence type="inferred from homology"/>
<keyword evidence="4" id="KW-1015">Disulfide bond</keyword>
<feature type="domain" description="Granulins" evidence="7">
    <location>
        <begin position="385"/>
        <end position="442"/>
    </location>
</feature>